<evidence type="ECO:0000259" key="3">
    <source>
        <dbReference type="Pfam" id="PF20776"/>
    </source>
</evidence>
<dbReference type="Pfam" id="PF20778">
    <property type="entry name" value="SLS1_C"/>
    <property type="match status" value="1"/>
</dbReference>
<evidence type="ECO:0000313" key="7">
    <source>
        <dbReference type="Proteomes" id="UP000254866"/>
    </source>
</evidence>
<evidence type="ECO:0000313" key="6">
    <source>
        <dbReference type="EMBL" id="RDL41043.1"/>
    </source>
</evidence>
<comment type="caution">
    <text evidence="6">The sequence shown here is derived from an EMBL/GenBank/DDBJ whole genome shotgun (WGS) entry which is preliminary data.</text>
</comment>
<dbReference type="GeneID" id="43593871"/>
<dbReference type="PANTHER" id="PTHR37919">
    <property type="entry name" value="PROTEIN CBG05606"/>
    <property type="match status" value="1"/>
</dbReference>
<evidence type="ECO:0000259" key="2">
    <source>
        <dbReference type="Pfam" id="PF14611"/>
    </source>
</evidence>
<dbReference type="EMBL" id="NPIC01000001">
    <property type="protein sequence ID" value="RDL41043.1"/>
    <property type="molecule type" value="Genomic_DNA"/>
</dbReference>
<feature type="region of interest" description="Disordered" evidence="1">
    <location>
        <begin position="32"/>
        <end position="61"/>
    </location>
</feature>
<dbReference type="InterPro" id="IPR032741">
    <property type="entry name" value="Sls1_KH-1"/>
</dbReference>
<dbReference type="RefSeq" id="XP_031873699.1">
    <property type="nucleotide sequence ID" value="XM_032009645.1"/>
</dbReference>
<evidence type="ECO:0000259" key="4">
    <source>
        <dbReference type="Pfam" id="PF20777"/>
    </source>
</evidence>
<evidence type="ECO:0000256" key="1">
    <source>
        <dbReference type="SAM" id="MobiDB-lite"/>
    </source>
</evidence>
<feature type="domain" description="SLS1 second KH" evidence="4">
    <location>
        <begin position="386"/>
        <end position="453"/>
    </location>
</feature>
<dbReference type="PANTHER" id="PTHR37919:SF2">
    <property type="entry name" value="EXPERA DOMAIN-CONTAINING PROTEIN"/>
    <property type="match status" value="1"/>
</dbReference>
<feature type="region of interest" description="Disordered" evidence="1">
    <location>
        <begin position="878"/>
        <end position="901"/>
    </location>
</feature>
<feature type="compositionally biased region" description="Polar residues" evidence="1">
    <location>
        <begin position="536"/>
        <end position="550"/>
    </location>
</feature>
<keyword evidence="7" id="KW-1185">Reference proteome</keyword>
<reference evidence="6 7" key="1">
    <citation type="journal article" date="2018" name="IMA Fungus">
        <title>IMA Genome-F 9: Draft genome sequence of Annulohypoxylon stygium, Aspergillus mulundensis, Berkeleyomyces basicola (syn. Thielaviopsis basicola), Ceratocystis smalleyi, two Cercospora beticola strains, Coleophoma cylindrospora, Fusarium fracticaudum, Phialophora cf. hyalina, and Morchella septimelata.</title>
        <authorList>
            <person name="Wingfield B.D."/>
            <person name="Bills G.F."/>
            <person name="Dong Y."/>
            <person name="Huang W."/>
            <person name="Nel W.J."/>
            <person name="Swalarsk-Parry B.S."/>
            <person name="Vaghefi N."/>
            <person name="Wilken P.M."/>
            <person name="An Z."/>
            <person name="de Beer Z.W."/>
            <person name="De Vos L."/>
            <person name="Chen L."/>
            <person name="Duong T.A."/>
            <person name="Gao Y."/>
            <person name="Hammerbacher A."/>
            <person name="Kikkert J.R."/>
            <person name="Li Y."/>
            <person name="Li H."/>
            <person name="Li K."/>
            <person name="Li Q."/>
            <person name="Liu X."/>
            <person name="Ma X."/>
            <person name="Naidoo K."/>
            <person name="Pethybridge S.J."/>
            <person name="Sun J."/>
            <person name="Steenkamp E.T."/>
            <person name="van der Nest M.A."/>
            <person name="van Wyk S."/>
            <person name="Wingfield M.J."/>
            <person name="Xiong C."/>
            <person name="Yue Q."/>
            <person name="Zhang X."/>
        </authorList>
    </citation>
    <scope>NUCLEOTIDE SEQUENCE [LARGE SCALE GENOMIC DNA]</scope>
    <source>
        <strain evidence="6 7">BP 5553</strain>
    </source>
</reference>
<dbReference type="Pfam" id="PF20776">
    <property type="entry name" value="SLS1_N"/>
    <property type="match status" value="1"/>
</dbReference>
<dbReference type="OrthoDB" id="5392646at2759"/>
<dbReference type="GO" id="GO:0005743">
    <property type="term" value="C:mitochondrial inner membrane"/>
    <property type="evidence" value="ECO:0007669"/>
    <property type="project" value="InterPro"/>
</dbReference>
<dbReference type="Pfam" id="PF20777">
    <property type="entry name" value="KH_SLS1_2"/>
    <property type="match status" value="1"/>
</dbReference>
<accession>A0A370TZU1</accession>
<sequence>MITRLASGPHTCLRCQRRLIKNHVASQLQIAFNSTDHSPKPGPGLEDPDSSASKRKKPPPEIRRTLFPASEYLHPERPGVVSTQYRVVQEELGKFYGFRGYKLVKERELLEANRFGHRAEIIVLRESKISKYDFTSPKFAYEEGEENPEKVNILARLDNERGLVSQDEVEANINSFRPRNDEGPNNWDEFNDLVRRLQEAFTTSQLQNYIDHFEEQQTSGLATESRTSIPSANDNTLILQRSPWVPEYADFSGSSKDASLRGYALASHTSKQRVVVRLLRECWELELQELVESIGQTEILLRPGDLDLLSQGSMLDLIKKSILAGKGEKLEAFHLHGIIRITATEKTSDRIIREIERVLKNIKRIQFSLVDLMPPPIVGKSMKAPRVRRRLDPTFDDTTLAELGRITNTHVTRLPRTWSHGRTDFPVSISCLTTPNDTWLSNQANIAQRLLVTSDDFSNRNKYQLACKRMPEGETGTFVKYGSTESLHWRERLCEWTRWTVPIHRQPTPRASDQAHDQLNGAIGSADIPSEKQGMPSLSSASQVDSNTAMKPSFETEKGLDTGKYWSDTYKIESSAIFGSVLHCHRGSTPEAGPETTWGTNNAIHTFSPALPTVSPILQQTQLPHYLRTESLTLRFQPNPFYVDPQTNNAVGAVAFSAFPPLEMHFDVSSDDRRLKLRAVDAVIAESKTDLMLPDYAVDVRFHQKTTSRLRSCWLDLPEIKEFLKCSNLTKKSRRIDLPPTLNMRIANHLCKDPELKILGRDTNSEMQEVQYLLVGRETRSTLELAFQDWKLQYTSIDQGNAEGKRSELKLRPIKTEAGGTQEEYLETVLTLADAFGTDSMFSTRRVLKKDDPTRMSVVTSEGNGKPAGMLFTDFAKENQFQDDTENTNEPINDVRQSDHS</sequence>
<dbReference type="InterPro" id="IPR048748">
    <property type="entry name" value="SLS1_KH2"/>
</dbReference>
<evidence type="ECO:0000259" key="5">
    <source>
        <dbReference type="Pfam" id="PF20778"/>
    </source>
</evidence>
<dbReference type="AlphaFoldDB" id="A0A370TZU1"/>
<proteinExistence type="predicted"/>
<dbReference type="Proteomes" id="UP000254866">
    <property type="component" value="Unassembled WGS sequence"/>
</dbReference>
<feature type="domain" description="SLS1 N-terminal" evidence="3">
    <location>
        <begin position="164"/>
        <end position="288"/>
    </location>
</feature>
<gene>
    <name evidence="6" type="ORF">BP5553_01022</name>
</gene>
<dbReference type="STRING" id="2656787.A0A370TZU1"/>
<name>A0A370TZU1_9HELO</name>
<dbReference type="Pfam" id="PF14611">
    <property type="entry name" value="KH_SLS1_1"/>
    <property type="match status" value="1"/>
</dbReference>
<organism evidence="6 7">
    <name type="scientific">Venustampulla echinocandica</name>
    <dbReference type="NCBI Taxonomy" id="2656787"/>
    <lineage>
        <taxon>Eukaryota</taxon>
        <taxon>Fungi</taxon>
        <taxon>Dikarya</taxon>
        <taxon>Ascomycota</taxon>
        <taxon>Pezizomycotina</taxon>
        <taxon>Leotiomycetes</taxon>
        <taxon>Helotiales</taxon>
        <taxon>Pleuroascaceae</taxon>
        <taxon>Venustampulla</taxon>
    </lineage>
</organism>
<dbReference type="InterPro" id="IPR048400">
    <property type="entry name" value="SLS1_N"/>
</dbReference>
<dbReference type="InterPro" id="IPR048401">
    <property type="entry name" value="SLS1_C"/>
</dbReference>
<feature type="region of interest" description="Disordered" evidence="1">
    <location>
        <begin position="521"/>
        <end position="555"/>
    </location>
</feature>
<protein>
    <submittedName>
        <fullName evidence="6">Uncharacterized protein</fullName>
    </submittedName>
</protein>
<feature type="domain" description="SLS1 first KH" evidence="2">
    <location>
        <begin position="295"/>
        <end position="362"/>
    </location>
</feature>
<feature type="domain" description="SLS1 C-terminal" evidence="5">
    <location>
        <begin position="485"/>
        <end position="829"/>
    </location>
</feature>